<evidence type="ECO:0000313" key="2">
    <source>
        <dbReference type="Proteomes" id="UP000257109"/>
    </source>
</evidence>
<proteinExistence type="predicted"/>
<gene>
    <name evidence="1" type="ORF">CR513_54472</name>
</gene>
<dbReference type="Proteomes" id="UP000257109">
    <property type="component" value="Unassembled WGS sequence"/>
</dbReference>
<feature type="non-terminal residue" evidence="1">
    <location>
        <position position="1"/>
    </location>
</feature>
<feature type="non-terminal residue" evidence="1">
    <location>
        <position position="100"/>
    </location>
</feature>
<dbReference type="EMBL" id="QJKJ01013298">
    <property type="protein sequence ID" value="RDX66730.1"/>
    <property type="molecule type" value="Genomic_DNA"/>
</dbReference>
<evidence type="ECO:0000313" key="1">
    <source>
        <dbReference type="EMBL" id="RDX66730.1"/>
    </source>
</evidence>
<sequence length="100" mass="11586">MDLLLSLINNTFQVNGHQIKLFHEDRGRYTVDVENISLMEPCFESFPLLFSIKAVSTESTSALCQLSRIRVDLGHAEFQFSHFNLRLVFPPSRIRNECKK</sequence>
<keyword evidence="2" id="KW-1185">Reference proteome</keyword>
<comment type="caution">
    <text evidence="1">The sequence shown here is derived from an EMBL/GenBank/DDBJ whole genome shotgun (WGS) entry which is preliminary data.</text>
</comment>
<name>A0A371EL18_MUCPR</name>
<organism evidence="1 2">
    <name type="scientific">Mucuna pruriens</name>
    <name type="common">Velvet bean</name>
    <name type="synonym">Dolichos pruriens</name>
    <dbReference type="NCBI Taxonomy" id="157652"/>
    <lineage>
        <taxon>Eukaryota</taxon>
        <taxon>Viridiplantae</taxon>
        <taxon>Streptophyta</taxon>
        <taxon>Embryophyta</taxon>
        <taxon>Tracheophyta</taxon>
        <taxon>Spermatophyta</taxon>
        <taxon>Magnoliopsida</taxon>
        <taxon>eudicotyledons</taxon>
        <taxon>Gunneridae</taxon>
        <taxon>Pentapetalae</taxon>
        <taxon>rosids</taxon>
        <taxon>fabids</taxon>
        <taxon>Fabales</taxon>
        <taxon>Fabaceae</taxon>
        <taxon>Papilionoideae</taxon>
        <taxon>50 kb inversion clade</taxon>
        <taxon>NPAAA clade</taxon>
        <taxon>indigoferoid/millettioid clade</taxon>
        <taxon>Phaseoleae</taxon>
        <taxon>Mucuna</taxon>
    </lineage>
</organism>
<dbReference type="AlphaFoldDB" id="A0A371EL18"/>
<protein>
    <submittedName>
        <fullName evidence="1">Uncharacterized protein</fullName>
    </submittedName>
</protein>
<reference evidence="1" key="1">
    <citation type="submission" date="2018-05" db="EMBL/GenBank/DDBJ databases">
        <title>Draft genome of Mucuna pruriens seed.</title>
        <authorList>
            <person name="Nnadi N.E."/>
            <person name="Vos R."/>
            <person name="Hasami M.H."/>
            <person name="Devisetty U.K."/>
            <person name="Aguiy J.C."/>
        </authorList>
    </citation>
    <scope>NUCLEOTIDE SEQUENCE [LARGE SCALE GENOMIC DNA]</scope>
    <source>
        <strain evidence="1">JCA_2017</strain>
    </source>
</reference>
<accession>A0A371EL18</accession>